<comment type="subcellular location">
    <subcellularLocation>
        <location evidence="1">Cell membrane</location>
        <topology evidence="1">Multi-pass membrane protein</topology>
    </subcellularLocation>
</comment>
<evidence type="ECO:0000256" key="6">
    <source>
        <dbReference type="ARBA" id="ARBA00023136"/>
    </source>
</evidence>
<keyword evidence="3" id="KW-1003">Cell membrane</keyword>
<dbReference type="GO" id="GO:0004190">
    <property type="term" value="F:aspartic-type endopeptidase activity"/>
    <property type="evidence" value="ECO:0007669"/>
    <property type="project" value="InterPro"/>
</dbReference>
<dbReference type="Pfam" id="PF06750">
    <property type="entry name" value="A24_N_bact"/>
    <property type="match status" value="1"/>
</dbReference>
<feature type="transmembrane region" description="Helical" evidence="7">
    <location>
        <begin position="148"/>
        <end position="169"/>
    </location>
</feature>
<keyword evidence="4 7" id="KW-0812">Transmembrane</keyword>
<dbReference type="PANTHER" id="PTHR30487:SF0">
    <property type="entry name" value="PREPILIN LEADER PEPTIDASE_N-METHYLTRANSFERASE-RELATED"/>
    <property type="match status" value="1"/>
</dbReference>
<evidence type="ECO:0000256" key="2">
    <source>
        <dbReference type="ARBA" id="ARBA00005801"/>
    </source>
</evidence>
<sequence>MVGFIIFILGLSIGSFLNVVIYRLPGAKSLWSPGSTCTSCGKPIAFYDNIPVLSYLILRGKCRHCRAPISPRYPLVELVTALLFLIVYKHTGLSLYLLLYLTFLCFMISIALIDLETGLILDKQLLLLLLTGVVLNLYLSFIPWRAALIGMATGAGVMFFIALLGKVMLKKESLGLGDVKFAGVAGFFLGALPTLAASYIGFLLAFIIILAAKALHKTVPRHIPLGPFLAGGFFLFLLWGNEIGALYISLLQPR</sequence>
<comment type="caution">
    <text evidence="10">The sequence shown here is derived from an EMBL/GenBank/DDBJ whole genome shotgun (WGS) entry which is preliminary data.</text>
</comment>
<evidence type="ECO:0000256" key="5">
    <source>
        <dbReference type="ARBA" id="ARBA00022989"/>
    </source>
</evidence>
<dbReference type="AlphaFoldDB" id="A0A7V5VFG2"/>
<proteinExistence type="inferred from homology"/>
<feature type="transmembrane region" description="Helical" evidence="7">
    <location>
        <begin position="6"/>
        <end position="24"/>
    </location>
</feature>
<organism evidence="10">
    <name type="scientific">Caldithrix abyssi</name>
    <dbReference type="NCBI Taxonomy" id="187145"/>
    <lineage>
        <taxon>Bacteria</taxon>
        <taxon>Pseudomonadati</taxon>
        <taxon>Calditrichota</taxon>
        <taxon>Calditrichia</taxon>
        <taxon>Calditrichales</taxon>
        <taxon>Calditrichaceae</taxon>
        <taxon>Caldithrix</taxon>
    </lineage>
</organism>
<dbReference type="Proteomes" id="UP000885771">
    <property type="component" value="Unassembled WGS sequence"/>
</dbReference>
<evidence type="ECO:0000256" key="7">
    <source>
        <dbReference type="SAM" id="Phobius"/>
    </source>
</evidence>
<feature type="domain" description="Prepilin peptidase A24 N-terminal" evidence="9">
    <location>
        <begin position="8"/>
        <end position="89"/>
    </location>
</feature>
<reference evidence="10" key="1">
    <citation type="journal article" date="2020" name="mSystems">
        <title>Genome- and Community-Level Interaction Insights into Carbon Utilization and Element Cycling Functions of Hydrothermarchaeota in Hydrothermal Sediment.</title>
        <authorList>
            <person name="Zhou Z."/>
            <person name="Liu Y."/>
            <person name="Xu W."/>
            <person name="Pan J."/>
            <person name="Luo Z.H."/>
            <person name="Li M."/>
        </authorList>
    </citation>
    <scope>NUCLEOTIDE SEQUENCE [LARGE SCALE GENOMIC DNA]</scope>
    <source>
        <strain evidence="10">HyVt-460</strain>
    </source>
</reference>
<evidence type="ECO:0000313" key="10">
    <source>
        <dbReference type="EMBL" id="HHM02770.1"/>
    </source>
</evidence>
<name>A0A7V5VFG2_CALAY</name>
<feature type="transmembrane region" description="Helical" evidence="7">
    <location>
        <begin position="94"/>
        <end position="113"/>
    </location>
</feature>
<evidence type="ECO:0000259" key="8">
    <source>
        <dbReference type="Pfam" id="PF01478"/>
    </source>
</evidence>
<dbReference type="EMBL" id="DRLI01000274">
    <property type="protein sequence ID" value="HHM02770.1"/>
    <property type="molecule type" value="Genomic_DNA"/>
</dbReference>
<dbReference type="Pfam" id="PF01478">
    <property type="entry name" value="Peptidase_A24"/>
    <property type="match status" value="1"/>
</dbReference>
<feature type="domain" description="Prepilin type IV endopeptidase peptidase" evidence="8">
    <location>
        <begin position="102"/>
        <end position="209"/>
    </location>
</feature>
<feature type="transmembrane region" description="Helical" evidence="7">
    <location>
        <begin position="125"/>
        <end position="142"/>
    </location>
</feature>
<dbReference type="InterPro" id="IPR010627">
    <property type="entry name" value="Prepilin_pept_A24_N"/>
</dbReference>
<feature type="transmembrane region" description="Helical" evidence="7">
    <location>
        <begin position="181"/>
        <end position="208"/>
    </location>
</feature>
<dbReference type="GO" id="GO:0006465">
    <property type="term" value="P:signal peptide processing"/>
    <property type="evidence" value="ECO:0007669"/>
    <property type="project" value="TreeGrafter"/>
</dbReference>
<keyword evidence="6 7" id="KW-0472">Membrane</keyword>
<keyword evidence="5 7" id="KW-1133">Transmembrane helix</keyword>
<evidence type="ECO:0000259" key="9">
    <source>
        <dbReference type="Pfam" id="PF06750"/>
    </source>
</evidence>
<comment type="similarity">
    <text evidence="2">Belongs to the peptidase A24 family.</text>
</comment>
<accession>A0A7V5VFG2</accession>
<evidence type="ECO:0000256" key="1">
    <source>
        <dbReference type="ARBA" id="ARBA00004651"/>
    </source>
</evidence>
<dbReference type="PANTHER" id="PTHR30487">
    <property type="entry name" value="TYPE 4 PREPILIN-LIKE PROTEINS LEADER PEPTIDE-PROCESSING ENZYME"/>
    <property type="match status" value="1"/>
</dbReference>
<evidence type="ECO:0000256" key="4">
    <source>
        <dbReference type="ARBA" id="ARBA00022692"/>
    </source>
</evidence>
<protein>
    <submittedName>
        <fullName evidence="10">Prepilin peptidase</fullName>
    </submittedName>
</protein>
<dbReference type="InterPro" id="IPR050882">
    <property type="entry name" value="Prepilin_peptidase/N-MTase"/>
</dbReference>
<dbReference type="Gene3D" id="1.20.120.1220">
    <property type="match status" value="1"/>
</dbReference>
<gene>
    <name evidence="10" type="ORF">ENJ15_07125</name>
</gene>
<dbReference type="InterPro" id="IPR000045">
    <property type="entry name" value="Prepilin_IV_endopep_pep"/>
</dbReference>
<feature type="transmembrane region" description="Helical" evidence="7">
    <location>
        <begin position="228"/>
        <end position="250"/>
    </location>
</feature>
<evidence type="ECO:0000256" key="3">
    <source>
        <dbReference type="ARBA" id="ARBA00022475"/>
    </source>
</evidence>
<dbReference type="GO" id="GO:0005886">
    <property type="term" value="C:plasma membrane"/>
    <property type="evidence" value="ECO:0007669"/>
    <property type="project" value="UniProtKB-SubCell"/>
</dbReference>